<keyword evidence="1" id="KW-0472">Membrane</keyword>
<organism evidence="2 3">
    <name type="scientific">Glycocaulis albus</name>
    <dbReference type="NCBI Taxonomy" id="1382801"/>
    <lineage>
        <taxon>Bacteria</taxon>
        <taxon>Pseudomonadati</taxon>
        <taxon>Pseudomonadota</taxon>
        <taxon>Alphaproteobacteria</taxon>
        <taxon>Maricaulales</taxon>
        <taxon>Maricaulaceae</taxon>
        <taxon>Glycocaulis</taxon>
    </lineage>
</organism>
<keyword evidence="1" id="KW-1133">Transmembrane helix</keyword>
<feature type="transmembrane region" description="Helical" evidence="1">
    <location>
        <begin position="7"/>
        <end position="29"/>
    </location>
</feature>
<name>A0ABQ1XQJ9_9PROT</name>
<evidence type="ECO:0000256" key="1">
    <source>
        <dbReference type="SAM" id="Phobius"/>
    </source>
</evidence>
<dbReference type="RefSeq" id="WP_188451973.1">
    <property type="nucleotide sequence ID" value="NZ_BMFS01000006.1"/>
</dbReference>
<keyword evidence="3" id="KW-1185">Reference proteome</keyword>
<dbReference type="Proteomes" id="UP000648722">
    <property type="component" value="Unassembled WGS sequence"/>
</dbReference>
<gene>
    <name evidence="2" type="ORF">GCM10007420_15200</name>
</gene>
<accession>A0ABQ1XQJ9</accession>
<proteinExistence type="predicted"/>
<evidence type="ECO:0000313" key="3">
    <source>
        <dbReference type="Proteomes" id="UP000648722"/>
    </source>
</evidence>
<sequence>MRGKDLVGLFNIVVVAGVLGAISYAALVLQPEEYDPETLCLVGITPAHSVLVIDKTDLYTPAQASRIEALVLQTRDRLEIGERFSLFELDERGELTHTNRFSLCNPSRGEQINPLYRNPNRVEARYQALFERPLQRALADLVRPKDAPRSPIIESLARLTQEAEFDRSVQGRRIILVSDMLQNSALYSVYGQARQDLTDRLPDPSVIARQVEGEFGSALRGVEVEIHYVAQPGWTPQQRAALQFHWQAVFSQLGVRQSWQEFTG</sequence>
<reference evidence="3" key="1">
    <citation type="journal article" date="2019" name="Int. J. Syst. Evol. Microbiol.">
        <title>The Global Catalogue of Microorganisms (GCM) 10K type strain sequencing project: providing services to taxonomists for standard genome sequencing and annotation.</title>
        <authorList>
            <consortium name="The Broad Institute Genomics Platform"/>
            <consortium name="The Broad Institute Genome Sequencing Center for Infectious Disease"/>
            <person name="Wu L."/>
            <person name="Ma J."/>
        </authorList>
    </citation>
    <scope>NUCLEOTIDE SEQUENCE [LARGE SCALE GENOMIC DNA]</scope>
    <source>
        <strain evidence="3">CGMCC 1.12766</strain>
    </source>
</reference>
<evidence type="ECO:0000313" key="2">
    <source>
        <dbReference type="EMBL" id="GGH00207.1"/>
    </source>
</evidence>
<dbReference type="EMBL" id="BMFS01000006">
    <property type="protein sequence ID" value="GGH00207.1"/>
    <property type="molecule type" value="Genomic_DNA"/>
</dbReference>
<keyword evidence="1" id="KW-0812">Transmembrane</keyword>
<comment type="caution">
    <text evidence="2">The sequence shown here is derived from an EMBL/GenBank/DDBJ whole genome shotgun (WGS) entry which is preliminary data.</text>
</comment>
<protein>
    <submittedName>
        <fullName evidence="2">Uncharacterized protein</fullName>
    </submittedName>
</protein>